<evidence type="ECO:0000313" key="5">
    <source>
        <dbReference type="Proteomes" id="UP001168877"/>
    </source>
</evidence>
<dbReference type="SUPFAM" id="SSF52283">
    <property type="entry name" value="Formate/glycerate dehydrogenase catalytic domain-like"/>
    <property type="match status" value="1"/>
</dbReference>
<protein>
    <recommendedName>
        <fullName evidence="3">D-isomer specific 2-hydroxyacid dehydrogenase catalytic domain-containing protein</fullName>
    </recommendedName>
</protein>
<evidence type="ECO:0000259" key="3">
    <source>
        <dbReference type="Pfam" id="PF00389"/>
    </source>
</evidence>
<evidence type="ECO:0000256" key="1">
    <source>
        <dbReference type="ARBA" id="ARBA00023002"/>
    </source>
</evidence>
<gene>
    <name evidence="4" type="ORF">LWI29_007890</name>
</gene>
<dbReference type="GO" id="GO:0051287">
    <property type="term" value="F:NAD binding"/>
    <property type="evidence" value="ECO:0007669"/>
    <property type="project" value="InterPro"/>
</dbReference>
<organism evidence="4 5">
    <name type="scientific">Acer saccharum</name>
    <name type="common">Sugar maple</name>
    <dbReference type="NCBI Taxonomy" id="4024"/>
    <lineage>
        <taxon>Eukaryota</taxon>
        <taxon>Viridiplantae</taxon>
        <taxon>Streptophyta</taxon>
        <taxon>Embryophyta</taxon>
        <taxon>Tracheophyta</taxon>
        <taxon>Spermatophyta</taxon>
        <taxon>Magnoliopsida</taxon>
        <taxon>eudicotyledons</taxon>
        <taxon>Gunneridae</taxon>
        <taxon>Pentapetalae</taxon>
        <taxon>rosids</taxon>
        <taxon>malvids</taxon>
        <taxon>Sapindales</taxon>
        <taxon>Sapindaceae</taxon>
        <taxon>Hippocastanoideae</taxon>
        <taxon>Acereae</taxon>
        <taxon>Acer</taxon>
    </lineage>
</organism>
<dbReference type="PANTHER" id="PTHR10996">
    <property type="entry name" value="2-HYDROXYACID DEHYDROGENASE-RELATED"/>
    <property type="match status" value="1"/>
</dbReference>
<keyword evidence="1" id="KW-0560">Oxidoreductase</keyword>
<dbReference type="GO" id="GO:0030267">
    <property type="term" value="F:glyoxylate reductase (NADPH) activity"/>
    <property type="evidence" value="ECO:0007669"/>
    <property type="project" value="TreeGrafter"/>
</dbReference>
<reference evidence="4" key="2">
    <citation type="submission" date="2023-06" db="EMBL/GenBank/DDBJ databases">
        <authorList>
            <person name="Swenson N.G."/>
            <person name="Wegrzyn J.L."/>
            <person name="Mcevoy S.L."/>
        </authorList>
    </citation>
    <scope>NUCLEOTIDE SEQUENCE</scope>
    <source>
        <strain evidence="4">NS2018</strain>
        <tissue evidence="4">Leaf</tissue>
    </source>
</reference>
<dbReference type="AlphaFoldDB" id="A0AA39SUC0"/>
<evidence type="ECO:0000256" key="2">
    <source>
        <dbReference type="ARBA" id="ARBA00023027"/>
    </source>
</evidence>
<name>A0AA39SUC0_ACESA</name>
<feature type="domain" description="D-isomer specific 2-hydroxyacid dehydrogenase catalytic" evidence="3">
    <location>
        <begin position="8"/>
        <end position="92"/>
    </location>
</feature>
<sequence length="97" mass="10965">MNNIDLLISCPLSPYLEQELENSFKVFKIWQFEDRNQFFNTHCNSIRAVVGSSAARADAKLIETLPNLEIVSSCSVGLDKIDLVKCKEKGVKSYQHS</sequence>
<dbReference type="PANTHER" id="PTHR10996:SF178">
    <property type="entry name" value="2-HYDROXYACID DEHYDROGENASE YGL185C-RELATED"/>
    <property type="match status" value="1"/>
</dbReference>
<proteinExistence type="predicted"/>
<keyword evidence="2" id="KW-0520">NAD</keyword>
<dbReference type="InterPro" id="IPR006139">
    <property type="entry name" value="D-isomer_2_OHA_DH_cat_dom"/>
</dbReference>
<dbReference type="InterPro" id="IPR050223">
    <property type="entry name" value="D-isomer_2-hydroxyacid_DH"/>
</dbReference>
<dbReference type="GO" id="GO:0016618">
    <property type="term" value="F:hydroxypyruvate reductase [NAD(P)H] activity"/>
    <property type="evidence" value="ECO:0007669"/>
    <property type="project" value="TreeGrafter"/>
</dbReference>
<dbReference type="Pfam" id="PF00389">
    <property type="entry name" value="2-Hacid_dh"/>
    <property type="match status" value="1"/>
</dbReference>
<keyword evidence="5" id="KW-1185">Reference proteome</keyword>
<evidence type="ECO:0000313" key="4">
    <source>
        <dbReference type="EMBL" id="KAK0595559.1"/>
    </source>
</evidence>
<dbReference type="GO" id="GO:0005829">
    <property type="term" value="C:cytosol"/>
    <property type="evidence" value="ECO:0007669"/>
    <property type="project" value="TreeGrafter"/>
</dbReference>
<accession>A0AA39SUC0</accession>
<dbReference type="Proteomes" id="UP001168877">
    <property type="component" value="Unassembled WGS sequence"/>
</dbReference>
<comment type="caution">
    <text evidence="4">The sequence shown here is derived from an EMBL/GenBank/DDBJ whole genome shotgun (WGS) entry which is preliminary data.</text>
</comment>
<dbReference type="EMBL" id="JAUESC010000004">
    <property type="protein sequence ID" value="KAK0595559.1"/>
    <property type="molecule type" value="Genomic_DNA"/>
</dbReference>
<dbReference type="Gene3D" id="3.40.50.720">
    <property type="entry name" value="NAD(P)-binding Rossmann-like Domain"/>
    <property type="match status" value="1"/>
</dbReference>
<reference evidence="4" key="1">
    <citation type="journal article" date="2022" name="Plant J.">
        <title>Strategies of tolerance reflected in two North American maple genomes.</title>
        <authorList>
            <person name="McEvoy S.L."/>
            <person name="Sezen U.U."/>
            <person name="Trouern-Trend A."/>
            <person name="McMahon S.M."/>
            <person name="Schaberg P.G."/>
            <person name="Yang J."/>
            <person name="Wegrzyn J.L."/>
            <person name="Swenson N.G."/>
        </authorList>
    </citation>
    <scope>NUCLEOTIDE SEQUENCE</scope>
    <source>
        <strain evidence="4">NS2018</strain>
    </source>
</reference>